<protein>
    <recommendedName>
        <fullName evidence="2">PH domain-containing protein</fullName>
    </recommendedName>
</protein>
<dbReference type="InterPro" id="IPR001849">
    <property type="entry name" value="PH_domain"/>
</dbReference>
<feature type="compositionally biased region" description="Polar residues" evidence="1">
    <location>
        <begin position="121"/>
        <end position="132"/>
    </location>
</feature>
<evidence type="ECO:0000313" key="4">
    <source>
        <dbReference type="Proteomes" id="UP001276659"/>
    </source>
</evidence>
<feature type="region of interest" description="Disordered" evidence="1">
    <location>
        <begin position="192"/>
        <end position="216"/>
    </location>
</feature>
<dbReference type="EMBL" id="JASNWA010000009">
    <property type="protein sequence ID" value="KAK3169522.1"/>
    <property type="molecule type" value="Genomic_DNA"/>
</dbReference>
<dbReference type="SMART" id="SM00368">
    <property type="entry name" value="LRR_RI"/>
    <property type="match status" value="3"/>
</dbReference>
<dbReference type="InterPro" id="IPR052394">
    <property type="entry name" value="LRR-containing"/>
</dbReference>
<evidence type="ECO:0000259" key="2">
    <source>
        <dbReference type="PROSITE" id="PS50003"/>
    </source>
</evidence>
<accession>A0AAD9Z3X7</accession>
<feature type="region of interest" description="Disordered" evidence="1">
    <location>
        <begin position="1"/>
        <end position="132"/>
    </location>
</feature>
<proteinExistence type="predicted"/>
<feature type="compositionally biased region" description="Basic residues" evidence="1">
    <location>
        <begin position="86"/>
        <end position="96"/>
    </location>
</feature>
<dbReference type="PANTHER" id="PTHR24114">
    <property type="entry name" value="LEUCINE RICH REPEAT FAMILY PROTEIN"/>
    <property type="match status" value="1"/>
</dbReference>
<dbReference type="PANTHER" id="PTHR24114:SF2">
    <property type="entry name" value="F-BOX DOMAIN-CONTAINING PROTEIN-RELATED"/>
    <property type="match status" value="1"/>
</dbReference>
<dbReference type="SUPFAM" id="SSF52047">
    <property type="entry name" value="RNI-like"/>
    <property type="match status" value="1"/>
</dbReference>
<dbReference type="InterPro" id="IPR032675">
    <property type="entry name" value="LRR_dom_sf"/>
</dbReference>
<evidence type="ECO:0000313" key="3">
    <source>
        <dbReference type="EMBL" id="KAK3169522.1"/>
    </source>
</evidence>
<evidence type="ECO:0000256" key="1">
    <source>
        <dbReference type="SAM" id="MobiDB-lite"/>
    </source>
</evidence>
<dbReference type="Pfam" id="PF25353">
    <property type="entry name" value="PH_2nd_LRR"/>
    <property type="match status" value="1"/>
</dbReference>
<comment type="caution">
    <text evidence="3">The sequence shown here is derived from an EMBL/GenBank/DDBJ whole genome shotgun (WGS) entry which is preliminary data.</text>
</comment>
<dbReference type="SMART" id="SM00233">
    <property type="entry name" value="PH"/>
    <property type="match status" value="1"/>
</dbReference>
<organism evidence="3 4">
    <name type="scientific">Lepraria neglecta</name>
    <dbReference type="NCBI Taxonomy" id="209136"/>
    <lineage>
        <taxon>Eukaryota</taxon>
        <taxon>Fungi</taxon>
        <taxon>Dikarya</taxon>
        <taxon>Ascomycota</taxon>
        <taxon>Pezizomycotina</taxon>
        <taxon>Lecanoromycetes</taxon>
        <taxon>OSLEUM clade</taxon>
        <taxon>Lecanoromycetidae</taxon>
        <taxon>Lecanorales</taxon>
        <taxon>Lecanorineae</taxon>
        <taxon>Stereocaulaceae</taxon>
        <taxon>Lepraria</taxon>
    </lineage>
</organism>
<feature type="compositionally biased region" description="Low complexity" evidence="1">
    <location>
        <begin position="42"/>
        <end position="59"/>
    </location>
</feature>
<dbReference type="PROSITE" id="PS50003">
    <property type="entry name" value="PH_DOMAIN"/>
    <property type="match status" value="1"/>
</dbReference>
<dbReference type="Gene3D" id="3.80.10.10">
    <property type="entry name" value="Ribonuclease Inhibitor"/>
    <property type="match status" value="1"/>
</dbReference>
<feature type="region of interest" description="Disordered" evidence="1">
    <location>
        <begin position="1138"/>
        <end position="1173"/>
    </location>
</feature>
<sequence length="1173" mass="131695">MSDRRRRKSLTIFRPEISALTPINEPPDSAPAGGLLKKRRPTTLFSSSPTSSPTSSDMPPSSPASPLTPIKRTDSQSSLRGLLPKSRPRSLQKQKPGRPSSIFGSFRNSLYSSQEEDNPLARTTSKQDSVHSTGSAAALNYGGSILEHGEIQTSGGLFKKKNQYFVLTDTHLVRFKSQERAFEVFPSIPSSLGRSSGMRHSRISSSGSLNELHTASSGESHHAIQLHDIISVCRLDDGKPYFSIEINHMDEETNYVGAITLQLYDPLEYNVWTSSIRGAVIKARLNDPQPFSQNLIQHTARVLEREHDYHPNSFHLFKVIKRSSKSAIRSSSEDLTKVHSTICILAFGIHKMHLVPFPRSSRNASNTSLSDMNAVSNGILAVTNLKMHETDDAFSITCRVPFRQSTTLYLASSLVSDIALTIRNGIDFLKPLWGESSMTWEVTSAVENGVWTIEPPEDPIAGYDRTLTAYCAAYNVDPSNIQYTVHDDCDDAPVFELLQPADNGRTRYSALELLAIMRSLRYNESFSTLSFRNVSLDVLHNLRDHYGTDHVPLTTKSGIPMNIPDEENATLLVQEIRALAVKCRRLRRLDVSYCLTRRFQQQDETAQDPGCGICEALFPLCAKQWTNIDWIILNGIVLTDVDIDYIFSAAIDKSCHFRALDVGYCGLVDRSMHTILQAMFHQEATMESINLSGNLARQEPKEIENQLGHMEFIRKVNLSHINRISSPEPLIPANMLTKWKLVDLRLSRTALNEQSVEALMMYLMDDKSEHLRILLLDQCRLTSTEASFLLNAISQKPGRARKMHLDLSENRLEQHHEALVDAIERSCSPVRLTMQMMEYKNEKNFQKLIEAFSKNTTTKSLDISKLSLPIDAGDDTCKILNRLFTENRTIEEIDISGEHTHIEAAQYGNGLNHALAGLKRNRTLQVLRVEHQKLGLQGASTLASVLEENTTLREIHCENNEINLQAFTVLVNGLERNTTVLYLSSMEFDRAWTQKKVDREIDNIRENPVPSPVTRMSSSTKATVNRTLGRTLGRTIGSRKVFSPRNNHENHSPKNSYTDTDFQAAMGSLSQNWDREVARLNGYLDRNYNLAHGLAPDGQPLLDIDRPETSESLATAIRGYNIDDKTPTAEVNRQLVVGDKDTQEKEYDVEEKEVSAEDNAYESEGDALVMGKH</sequence>
<reference evidence="3" key="1">
    <citation type="submission" date="2022-11" db="EMBL/GenBank/DDBJ databases">
        <title>Chromosomal genome sequence assembly and mating type (MAT) locus characterization of the leprose asexual lichenized fungus Lepraria neglecta (Nyl.) Erichsen.</title>
        <authorList>
            <person name="Allen J.L."/>
            <person name="Pfeffer B."/>
        </authorList>
    </citation>
    <scope>NUCLEOTIDE SEQUENCE</scope>
    <source>
        <strain evidence="3">Allen 5258</strain>
    </source>
</reference>
<dbReference type="SUPFAM" id="SSF50729">
    <property type="entry name" value="PH domain-like"/>
    <property type="match status" value="1"/>
</dbReference>
<dbReference type="InterPro" id="IPR057334">
    <property type="entry name" value="PH_2nd_LRR"/>
</dbReference>
<dbReference type="Proteomes" id="UP001276659">
    <property type="component" value="Unassembled WGS sequence"/>
</dbReference>
<feature type="compositionally biased region" description="Polar residues" evidence="1">
    <location>
        <begin position="102"/>
        <end position="113"/>
    </location>
</feature>
<feature type="domain" description="PH" evidence="2">
    <location>
        <begin position="144"/>
        <end position="281"/>
    </location>
</feature>
<keyword evidence="4" id="KW-1185">Reference proteome</keyword>
<gene>
    <name evidence="3" type="ORF">OEA41_008906</name>
</gene>
<dbReference type="AlphaFoldDB" id="A0AAD9Z3X7"/>
<name>A0AAD9Z3X7_9LECA</name>